<dbReference type="KEGG" id="oxy:HCG48_09590"/>
<feature type="region of interest" description="Disordered" evidence="1">
    <location>
        <begin position="490"/>
        <end position="528"/>
    </location>
</feature>
<evidence type="ECO:0008006" key="5">
    <source>
        <dbReference type="Google" id="ProtNLM"/>
    </source>
</evidence>
<accession>A0A6H1TX71</accession>
<feature type="transmembrane region" description="Helical" evidence="2">
    <location>
        <begin position="175"/>
        <end position="196"/>
    </location>
</feature>
<keyword evidence="4" id="KW-1185">Reference proteome</keyword>
<keyword evidence="2" id="KW-0812">Transmembrane</keyword>
<organism evidence="3 4">
    <name type="scientific">Oxynema aestuarii AP17</name>
    <dbReference type="NCBI Taxonomy" id="2064643"/>
    <lineage>
        <taxon>Bacteria</taxon>
        <taxon>Bacillati</taxon>
        <taxon>Cyanobacteriota</taxon>
        <taxon>Cyanophyceae</taxon>
        <taxon>Oscillatoriophycideae</taxon>
        <taxon>Oscillatoriales</taxon>
        <taxon>Oscillatoriaceae</taxon>
        <taxon>Oxynema</taxon>
        <taxon>Oxynema aestuarii</taxon>
    </lineage>
</organism>
<evidence type="ECO:0000256" key="1">
    <source>
        <dbReference type="SAM" id="MobiDB-lite"/>
    </source>
</evidence>
<reference evidence="3 4" key="1">
    <citation type="submission" date="2020-04" db="EMBL/GenBank/DDBJ databases">
        <authorList>
            <person name="Basu S."/>
            <person name="Maruthanayagam V."/>
            <person name="Chakraborty S."/>
            <person name="Pramanik A."/>
            <person name="Mukherjee J."/>
            <person name="Brink B."/>
        </authorList>
    </citation>
    <scope>NUCLEOTIDE SEQUENCE [LARGE SCALE GENOMIC DNA]</scope>
    <source>
        <strain evidence="3 4">AP17</strain>
    </source>
</reference>
<dbReference type="Proteomes" id="UP000500857">
    <property type="component" value="Chromosome"/>
</dbReference>
<evidence type="ECO:0000256" key="2">
    <source>
        <dbReference type="SAM" id="Phobius"/>
    </source>
</evidence>
<gene>
    <name evidence="3" type="ORF">HCG48_09590</name>
</gene>
<proteinExistence type="predicted"/>
<dbReference type="AlphaFoldDB" id="A0A6H1TX71"/>
<feature type="compositionally biased region" description="Polar residues" evidence="1">
    <location>
        <begin position="493"/>
        <end position="522"/>
    </location>
</feature>
<feature type="transmembrane region" description="Helical" evidence="2">
    <location>
        <begin position="123"/>
        <end position="144"/>
    </location>
</feature>
<name>A0A6H1TX71_9CYAN</name>
<evidence type="ECO:0000313" key="4">
    <source>
        <dbReference type="Proteomes" id="UP000500857"/>
    </source>
</evidence>
<sequence length="528" mass="58788">MYKYISAIAGTIVVSALFPPLFEGSSMFPPYLIVFTAILIILTAIAILIRLGIYQHLRYLSRRVSYLIDQEPRGKKPKIVEELERRVYEMHPNLEQLNTSALIDRVYSQYLYRNEQLDYLCRFFPNLLLALGLLGTFLGITINLNLLSQTINEFGVGSIDDLITQVQRPLQGMGIAFISSLTAVTCSAILTIVNLLRNTTIAKYQLIGNLEDYLTNIYEPALGKRSPLDKAVDRIEGLLNNLGDRFAIAVSQAVETSLGGKVDQIVEGNREANHLATQVYNRFMESASSMMSGATIFRESAQTFERTQFANKLASSTEHLATTQRDLSRSAAVLNQSTQGIQLAIASLQSTSQEMIHLGEQVGHISKKSTQVLDVTEANQRSLGQIVAQLQQSAEIFHSVIKTIDALQKRMTTRGDRFVEVQGELTRLVDLLQVYTEQMNIGITKLGDRLVSTLREETSPDRGQVVASRISKLGNDLNSVQAQLTELVESLNRPESSENTLIQPPTSSQEDNTNPFNPNLLNSEEDEK</sequence>
<keyword evidence="2" id="KW-1133">Transmembrane helix</keyword>
<dbReference type="RefSeq" id="WP_168568961.1">
    <property type="nucleotide sequence ID" value="NZ_CP051167.1"/>
</dbReference>
<evidence type="ECO:0000313" key="3">
    <source>
        <dbReference type="EMBL" id="QIZ70806.1"/>
    </source>
</evidence>
<keyword evidence="2" id="KW-0472">Membrane</keyword>
<feature type="transmembrane region" description="Helical" evidence="2">
    <location>
        <begin position="5"/>
        <end position="22"/>
    </location>
</feature>
<protein>
    <recommendedName>
        <fullName evidence="5">MotA/TolQ/ExbB proton channel domain-containing protein</fullName>
    </recommendedName>
</protein>
<feature type="transmembrane region" description="Helical" evidence="2">
    <location>
        <begin position="28"/>
        <end position="53"/>
    </location>
</feature>
<dbReference type="EMBL" id="CP051167">
    <property type="protein sequence ID" value="QIZ70806.1"/>
    <property type="molecule type" value="Genomic_DNA"/>
</dbReference>